<comment type="caution">
    <text evidence="2">The sequence shown here is derived from an EMBL/GenBank/DDBJ whole genome shotgun (WGS) entry which is preliminary data.</text>
</comment>
<dbReference type="EMBL" id="LAZR01000008">
    <property type="protein sequence ID" value="KKO08993.1"/>
    <property type="molecule type" value="Genomic_DNA"/>
</dbReference>
<evidence type="ECO:0000313" key="2">
    <source>
        <dbReference type="EMBL" id="KKO08993.1"/>
    </source>
</evidence>
<protein>
    <submittedName>
        <fullName evidence="2">Uncharacterized protein</fullName>
    </submittedName>
</protein>
<accession>A0A0F9W9J7</accession>
<dbReference type="AlphaFoldDB" id="A0A0F9W9J7"/>
<feature type="region of interest" description="Disordered" evidence="1">
    <location>
        <begin position="1"/>
        <end position="32"/>
    </location>
</feature>
<evidence type="ECO:0000256" key="1">
    <source>
        <dbReference type="SAM" id="MobiDB-lite"/>
    </source>
</evidence>
<organism evidence="2">
    <name type="scientific">marine sediment metagenome</name>
    <dbReference type="NCBI Taxonomy" id="412755"/>
    <lineage>
        <taxon>unclassified sequences</taxon>
        <taxon>metagenomes</taxon>
        <taxon>ecological metagenomes</taxon>
    </lineage>
</organism>
<name>A0A0F9W9J7_9ZZZZ</name>
<feature type="compositionally biased region" description="Basic and acidic residues" evidence="1">
    <location>
        <begin position="14"/>
        <end position="27"/>
    </location>
</feature>
<sequence>MAAEPPDVPLAPDDELRPPEKSGKPEVEALAVPELPLAPPLLACEPALCEPGLCEPDDRELDELLEGIDGIDDDDDDDDEGMDGDGMDDELLLDDEDEDDDDEDEDGICGMLLDDCCDCCVDSQALSNSAVTLRLNKILVRGIFMITDSNRPSQCVEFTVIKTGSRHHYCVPDSLLSIS</sequence>
<gene>
    <name evidence="2" type="ORF">LCGC14_0041120</name>
</gene>
<reference evidence="2" key="1">
    <citation type="journal article" date="2015" name="Nature">
        <title>Complex archaea that bridge the gap between prokaryotes and eukaryotes.</title>
        <authorList>
            <person name="Spang A."/>
            <person name="Saw J.H."/>
            <person name="Jorgensen S.L."/>
            <person name="Zaremba-Niedzwiedzka K."/>
            <person name="Martijn J."/>
            <person name="Lind A.E."/>
            <person name="van Eijk R."/>
            <person name="Schleper C."/>
            <person name="Guy L."/>
            <person name="Ettema T.J."/>
        </authorList>
    </citation>
    <scope>NUCLEOTIDE SEQUENCE</scope>
</reference>
<feature type="region of interest" description="Disordered" evidence="1">
    <location>
        <begin position="64"/>
        <end position="104"/>
    </location>
</feature>
<proteinExistence type="predicted"/>